<keyword evidence="3" id="KW-1185">Reference proteome</keyword>
<feature type="compositionally biased region" description="Acidic residues" evidence="1">
    <location>
        <begin position="41"/>
        <end position="65"/>
    </location>
</feature>
<protein>
    <submittedName>
        <fullName evidence="2">Uncharacterized protein</fullName>
    </submittedName>
</protein>
<organism evidence="2 3">
    <name type="scientific">Cryomyces minteri</name>
    <dbReference type="NCBI Taxonomy" id="331657"/>
    <lineage>
        <taxon>Eukaryota</taxon>
        <taxon>Fungi</taxon>
        <taxon>Dikarya</taxon>
        <taxon>Ascomycota</taxon>
        <taxon>Pezizomycotina</taxon>
        <taxon>Dothideomycetes</taxon>
        <taxon>Dothideomycetes incertae sedis</taxon>
        <taxon>Cryomyces</taxon>
    </lineage>
</organism>
<evidence type="ECO:0000313" key="3">
    <source>
        <dbReference type="Proteomes" id="UP000308768"/>
    </source>
</evidence>
<comment type="caution">
    <text evidence="2">The sequence shown here is derived from an EMBL/GenBank/DDBJ whole genome shotgun (WGS) entry which is preliminary data.</text>
</comment>
<gene>
    <name evidence="2" type="ORF">B0A49_05199</name>
</gene>
<proteinExistence type="predicted"/>
<accession>A0A4U0XPB2</accession>
<sequence>MNRDDFMGRTGALNALHFAEAVLKRAKTGLRKGAQARNQQDDSEEEDFDEDAAQDEATTEDDLEDAAIKGHIDVAVDEDEEGLTGETATVEYVQLVAAFVLTLLENSLTTYTIWVERNRTCPLCRADDTTTEADQ</sequence>
<dbReference type="AlphaFoldDB" id="A0A4U0XPB2"/>
<feature type="region of interest" description="Disordered" evidence="1">
    <location>
        <begin position="30"/>
        <end position="66"/>
    </location>
</feature>
<reference evidence="2 3" key="1">
    <citation type="submission" date="2017-03" db="EMBL/GenBank/DDBJ databases">
        <title>Genomes of endolithic fungi from Antarctica.</title>
        <authorList>
            <person name="Coleine C."/>
            <person name="Masonjones S."/>
            <person name="Stajich J.E."/>
        </authorList>
    </citation>
    <scope>NUCLEOTIDE SEQUENCE [LARGE SCALE GENOMIC DNA]</scope>
    <source>
        <strain evidence="2 3">CCFEE 5187</strain>
    </source>
</reference>
<dbReference type="Proteomes" id="UP000308768">
    <property type="component" value="Unassembled WGS sequence"/>
</dbReference>
<name>A0A4U0XPB2_9PEZI</name>
<dbReference type="EMBL" id="NAJN01000152">
    <property type="protein sequence ID" value="TKA78196.1"/>
    <property type="molecule type" value="Genomic_DNA"/>
</dbReference>
<evidence type="ECO:0000313" key="2">
    <source>
        <dbReference type="EMBL" id="TKA78196.1"/>
    </source>
</evidence>
<evidence type="ECO:0000256" key="1">
    <source>
        <dbReference type="SAM" id="MobiDB-lite"/>
    </source>
</evidence>